<dbReference type="PANTHER" id="PTHR32182">
    <property type="entry name" value="DNA REPLICATION AND REPAIR PROTEIN RECF"/>
    <property type="match status" value="1"/>
</dbReference>
<protein>
    <submittedName>
        <fullName evidence="2">AAA family ATPase</fullName>
    </submittedName>
</protein>
<dbReference type="Proteomes" id="UP000548707">
    <property type="component" value="Unassembled WGS sequence"/>
</dbReference>
<dbReference type="Pfam" id="PF13476">
    <property type="entry name" value="AAA_23"/>
    <property type="match status" value="1"/>
</dbReference>
<dbReference type="SMART" id="SM00382">
    <property type="entry name" value="AAA"/>
    <property type="match status" value="1"/>
</dbReference>
<proteinExistence type="predicted"/>
<dbReference type="GO" id="GO:0005524">
    <property type="term" value="F:ATP binding"/>
    <property type="evidence" value="ECO:0007669"/>
    <property type="project" value="InterPro"/>
</dbReference>
<evidence type="ECO:0000259" key="1">
    <source>
        <dbReference type="SMART" id="SM00382"/>
    </source>
</evidence>
<dbReference type="AlphaFoldDB" id="A0AB36CXN5"/>
<reference evidence="2 3" key="1">
    <citation type="journal article" date="2020" name="Front. Microbiol.">
        <title>Genetic Organization of the aprX-lipA2 Operon Affects the Proteolytic Potential of Pseudomonas Species in Milk.</title>
        <authorList>
            <person name="Maier C."/>
            <person name="Huptas C."/>
            <person name="von Neubeck M."/>
            <person name="Scherer S."/>
            <person name="Wenning M."/>
            <person name="Lucking G."/>
        </authorList>
    </citation>
    <scope>NUCLEOTIDE SEQUENCE [LARGE SCALE GENOMIC DNA]</scope>
    <source>
        <strain evidence="2 3">WS 5114</strain>
    </source>
</reference>
<dbReference type="InterPro" id="IPR038729">
    <property type="entry name" value="Rad50/SbcC_AAA"/>
</dbReference>
<accession>A0AB36CXN5</accession>
<name>A0AB36CXN5_9PSED</name>
<dbReference type="PANTHER" id="PTHR32182:SF23">
    <property type="entry name" value="ATP BINDING PROTEIN"/>
    <property type="match status" value="1"/>
</dbReference>
<dbReference type="GO" id="GO:0016887">
    <property type="term" value="F:ATP hydrolysis activity"/>
    <property type="evidence" value="ECO:0007669"/>
    <property type="project" value="InterPro"/>
</dbReference>
<dbReference type="Pfam" id="PF13304">
    <property type="entry name" value="AAA_21"/>
    <property type="match status" value="1"/>
</dbReference>
<dbReference type="InterPro" id="IPR003593">
    <property type="entry name" value="AAA+_ATPase"/>
</dbReference>
<dbReference type="GO" id="GO:0006302">
    <property type="term" value="P:double-strand break repair"/>
    <property type="evidence" value="ECO:0007669"/>
    <property type="project" value="InterPro"/>
</dbReference>
<sequence length="424" mass="47120">MRLDHLHIQNFRCYEDATFDFQPGFNLVVGVNGSGKTSLLQAVSSSVASFFIATGRGSSLLSTDEQVRFVIDKYEGRIRFERRYPLVLKAKGDAFGISTWGITKDRKEGLPPSDSAAYTAINETMLALDSGAIVDLPVVAFFRANRRWLASQVSTEFAATQKSSRLDGYSSWFDASTDLKDFESWFIGKTLERLERLAESKTPIEDFSDELAWVNAAISLALPEAKGFRYDLKLRNLMVDLSLDKSLPFNDLSDGQRGMVALIADIARRMCLLNPHMGREVLAKTSGLIIIDELDIHLHPTWQRSIVSALKTAFPSVQFIAASHSPQIIGSLQAEEVIVLNNGDSSHPRVTYGLDSSSVLEEVMNVAQREPEIEALLTELFSTLEDNDLKSAKKKLEELKKLAPDLPEFAGAEALIRRKEILGK</sequence>
<dbReference type="EMBL" id="JAAQXV010000005">
    <property type="protein sequence ID" value="NMZ80922.1"/>
    <property type="molecule type" value="Genomic_DNA"/>
</dbReference>
<dbReference type="SUPFAM" id="SSF52540">
    <property type="entry name" value="P-loop containing nucleoside triphosphate hydrolases"/>
    <property type="match status" value="1"/>
</dbReference>
<dbReference type="GO" id="GO:0000731">
    <property type="term" value="P:DNA synthesis involved in DNA repair"/>
    <property type="evidence" value="ECO:0007669"/>
    <property type="project" value="TreeGrafter"/>
</dbReference>
<dbReference type="RefSeq" id="WP_169857544.1">
    <property type="nucleotide sequence ID" value="NZ_JAAQXV010000005.1"/>
</dbReference>
<dbReference type="InterPro" id="IPR003959">
    <property type="entry name" value="ATPase_AAA_core"/>
</dbReference>
<organism evidence="2 3">
    <name type="scientific">Pseudomonas mandelii</name>
    <dbReference type="NCBI Taxonomy" id="75612"/>
    <lineage>
        <taxon>Bacteria</taxon>
        <taxon>Pseudomonadati</taxon>
        <taxon>Pseudomonadota</taxon>
        <taxon>Gammaproteobacteria</taxon>
        <taxon>Pseudomonadales</taxon>
        <taxon>Pseudomonadaceae</taxon>
        <taxon>Pseudomonas</taxon>
    </lineage>
</organism>
<gene>
    <name evidence="2" type="ORF">HBO26_16670</name>
</gene>
<dbReference type="Gene3D" id="3.40.50.300">
    <property type="entry name" value="P-loop containing nucleotide triphosphate hydrolases"/>
    <property type="match status" value="1"/>
</dbReference>
<evidence type="ECO:0000313" key="2">
    <source>
        <dbReference type="EMBL" id="NMZ80922.1"/>
    </source>
</evidence>
<comment type="caution">
    <text evidence="2">The sequence shown here is derived from an EMBL/GenBank/DDBJ whole genome shotgun (WGS) entry which is preliminary data.</text>
</comment>
<evidence type="ECO:0000313" key="3">
    <source>
        <dbReference type="Proteomes" id="UP000548707"/>
    </source>
</evidence>
<dbReference type="InterPro" id="IPR027417">
    <property type="entry name" value="P-loop_NTPase"/>
</dbReference>
<feature type="domain" description="AAA+ ATPase" evidence="1">
    <location>
        <begin position="22"/>
        <end position="344"/>
    </location>
</feature>